<dbReference type="InterPro" id="IPR049326">
    <property type="entry name" value="Rhodopsin_dom_fungi"/>
</dbReference>
<feature type="transmembrane region" description="Helical" evidence="6">
    <location>
        <begin position="12"/>
        <end position="32"/>
    </location>
</feature>
<proteinExistence type="inferred from homology"/>
<sequence length="274" mass="31342">MSGTFTLTVRQLATESSIWYASVLITVTMRYWSQGILRKTRPWKRLSEDDWLMLFLMCTYTIVLVLNVLYQNLDFNSETYARQAGTFNLVIETLDITTLWGIKASLLIVYNRITELLDHNRAVHLGILPFSQYFVAEPVDPVCYTWEPYNILELVADTSSDLVILMIPVSLIVKSRMPWQRKVMLSGVFGLGLFVVVAAALTKYFLFSQADSSIWVLWYAREVSMAMLVGNIYLCLPFLRKLFGNSFVGSTLNGSKQFSWNSETKYGQSVPLEV</sequence>
<dbReference type="AlphaFoldDB" id="A0A3D8Q501"/>
<dbReference type="Proteomes" id="UP000256645">
    <property type="component" value="Unassembled WGS sequence"/>
</dbReference>
<dbReference type="OrthoDB" id="3903189at2759"/>
<gene>
    <name evidence="8" type="ORF">BP6252_13951</name>
</gene>
<comment type="caution">
    <text evidence="8">The sequence shown here is derived from an EMBL/GenBank/DDBJ whole genome shotgun (WGS) entry which is preliminary data.</text>
</comment>
<evidence type="ECO:0000256" key="3">
    <source>
        <dbReference type="ARBA" id="ARBA00022989"/>
    </source>
</evidence>
<dbReference type="PANTHER" id="PTHR33048">
    <property type="entry name" value="PTH11-LIKE INTEGRAL MEMBRANE PROTEIN (AFU_ORTHOLOGUE AFUA_5G11245)"/>
    <property type="match status" value="1"/>
</dbReference>
<dbReference type="PANTHER" id="PTHR33048:SF47">
    <property type="entry name" value="INTEGRAL MEMBRANE PROTEIN-RELATED"/>
    <property type="match status" value="1"/>
</dbReference>
<keyword evidence="9" id="KW-1185">Reference proteome</keyword>
<feature type="transmembrane region" description="Helical" evidence="6">
    <location>
        <begin position="185"/>
        <end position="206"/>
    </location>
</feature>
<organism evidence="8 9">
    <name type="scientific">Coleophoma cylindrospora</name>
    <dbReference type="NCBI Taxonomy" id="1849047"/>
    <lineage>
        <taxon>Eukaryota</taxon>
        <taxon>Fungi</taxon>
        <taxon>Dikarya</taxon>
        <taxon>Ascomycota</taxon>
        <taxon>Pezizomycotina</taxon>
        <taxon>Leotiomycetes</taxon>
        <taxon>Helotiales</taxon>
        <taxon>Dermateaceae</taxon>
        <taxon>Coleophoma</taxon>
    </lineage>
</organism>
<dbReference type="GO" id="GO:0016020">
    <property type="term" value="C:membrane"/>
    <property type="evidence" value="ECO:0007669"/>
    <property type="project" value="UniProtKB-SubCell"/>
</dbReference>
<evidence type="ECO:0000256" key="1">
    <source>
        <dbReference type="ARBA" id="ARBA00004141"/>
    </source>
</evidence>
<dbReference type="InterPro" id="IPR052337">
    <property type="entry name" value="SAT4-like"/>
</dbReference>
<comment type="subcellular location">
    <subcellularLocation>
        <location evidence="1">Membrane</location>
        <topology evidence="1">Multi-pass membrane protein</topology>
    </subcellularLocation>
</comment>
<reference evidence="8 9" key="1">
    <citation type="journal article" date="2018" name="IMA Fungus">
        <title>IMA Genome-F 9: Draft genome sequence of Annulohypoxylon stygium, Aspergillus mulundensis, Berkeleyomyces basicola (syn. Thielaviopsis basicola), Ceratocystis smalleyi, two Cercospora beticola strains, Coleophoma cylindrospora, Fusarium fracticaudum, Phialophora cf. hyalina, and Morchella septimelata.</title>
        <authorList>
            <person name="Wingfield B.D."/>
            <person name="Bills G.F."/>
            <person name="Dong Y."/>
            <person name="Huang W."/>
            <person name="Nel W.J."/>
            <person name="Swalarsk-Parry B.S."/>
            <person name="Vaghefi N."/>
            <person name="Wilken P.M."/>
            <person name="An Z."/>
            <person name="de Beer Z.W."/>
            <person name="De Vos L."/>
            <person name="Chen L."/>
            <person name="Duong T.A."/>
            <person name="Gao Y."/>
            <person name="Hammerbacher A."/>
            <person name="Kikkert J.R."/>
            <person name="Li Y."/>
            <person name="Li H."/>
            <person name="Li K."/>
            <person name="Li Q."/>
            <person name="Liu X."/>
            <person name="Ma X."/>
            <person name="Naidoo K."/>
            <person name="Pethybridge S.J."/>
            <person name="Sun J."/>
            <person name="Steenkamp E.T."/>
            <person name="van der Nest M.A."/>
            <person name="van Wyk S."/>
            <person name="Wingfield M.J."/>
            <person name="Xiong C."/>
            <person name="Yue Q."/>
            <person name="Zhang X."/>
        </authorList>
    </citation>
    <scope>NUCLEOTIDE SEQUENCE [LARGE SCALE GENOMIC DNA]</scope>
    <source>
        <strain evidence="8 9">BP6252</strain>
    </source>
</reference>
<comment type="similarity">
    <text evidence="5">Belongs to the SAT4 family.</text>
</comment>
<dbReference type="Pfam" id="PF20684">
    <property type="entry name" value="Fung_rhodopsin"/>
    <property type="match status" value="1"/>
</dbReference>
<keyword evidence="2 6" id="KW-0812">Transmembrane</keyword>
<name>A0A3D8Q501_9HELO</name>
<evidence type="ECO:0000256" key="6">
    <source>
        <dbReference type="SAM" id="Phobius"/>
    </source>
</evidence>
<evidence type="ECO:0000259" key="7">
    <source>
        <dbReference type="Pfam" id="PF20684"/>
    </source>
</evidence>
<keyword evidence="3 6" id="KW-1133">Transmembrane helix</keyword>
<evidence type="ECO:0000256" key="5">
    <source>
        <dbReference type="ARBA" id="ARBA00038359"/>
    </source>
</evidence>
<evidence type="ECO:0000313" key="9">
    <source>
        <dbReference type="Proteomes" id="UP000256645"/>
    </source>
</evidence>
<protein>
    <recommendedName>
        <fullName evidence="7">Rhodopsin domain-containing protein</fullName>
    </recommendedName>
</protein>
<evidence type="ECO:0000313" key="8">
    <source>
        <dbReference type="EMBL" id="RDW56767.1"/>
    </source>
</evidence>
<accession>A0A3D8Q501</accession>
<dbReference type="EMBL" id="PDLM01000028">
    <property type="protein sequence ID" value="RDW56767.1"/>
    <property type="molecule type" value="Genomic_DNA"/>
</dbReference>
<keyword evidence="4 6" id="KW-0472">Membrane</keyword>
<feature type="transmembrane region" description="Helical" evidence="6">
    <location>
        <begin position="52"/>
        <end position="70"/>
    </location>
</feature>
<feature type="domain" description="Rhodopsin" evidence="7">
    <location>
        <begin position="141"/>
        <end position="243"/>
    </location>
</feature>
<evidence type="ECO:0000256" key="4">
    <source>
        <dbReference type="ARBA" id="ARBA00023136"/>
    </source>
</evidence>
<evidence type="ECO:0000256" key="2">
    <source>
        <dbReference type="ARBA" id="ARBA00022692"/>
    </source>
</evidence>
<feature type="transmembrane region" description="Helical" evidence="6">
    <location>
        <begin position="218"/>
        <end position="239"/>
    </location>
</feature>